<evidence type="ECO:0000256" key="3">
    <source>
        <dbReference type="PIRSR" id="PIRSR001365-1"/>
    </source>
</evidence>
<dbReference type="PANTHER" id="PTHR12128:SF66">
    <property type="entry name" value="4-HYDROXY-2-OXOGLUTARATE ALDOLASE, MITOCHONDRIAL"/>
    <property type="match status" value="1"/>
</dbReference>
<dbReference type="InterPro" id="IPR002220">
    <property type="entry name" value="DapA-like"/>
</dbReference>
<dbReference type="SMART" id="SM01130">
    <property type="entry name" value="DHDPS"/>
    <property type="match status" value="1"/>
</dbReference>
<feature type="binding site" evidence="4">
    <location>
        <position position="223"/>
    </location>
    <ligand>
        <name>pyruvate</name>
        <dbReference type="ChEBI" id="CHEBI:15361"/>
    </ligand>
</feature>
<dbReference type="GO" id="GO:0008840">
    <property type="term" value="F:4-hydroxy-tetrahydrodipicolinate synthase activity"/>
    <property type="evidence" value="ECO:0007669"/>
    <property type="project" value="TreeGrafter"/>
</dbReference>
<keyword evidence="6" id="KW-1185">Reference proteome</keyword>
<dbReference type="AlphaFoldDB" id="A0A2I1C5T5"/>
<dbReference type="Pfam" id="PF00701">
    <property type="entry name" value="DHDPS"/>
    <property type="match status" value="1"/>
</dbReference>
<dbReference type="Proteomes" id="UP000234474">
    <property type="component" value="Unassembled WGS sequence"/>
</dbReference>
<dbReference type="OMA" id="FHFAMNE"/>
<feature type="active site" description="Proton donor/acceptor" evidence="3">
    <location>
        <position position="152"/>
    </location>
</feature>
<comment type="similarity">
    <text evidence="2">Belongs to the DapA family.</text>
</comment>
<evidence type="ECO:0000256" key="4">
    <source>
        <dbReference type="PIRSR" id="PIRSR001365-2"/>
    </source>
</evidence>
<organism evidence="5 6">
    <name type="scientific">Aspergillus novofumigatus (strain IBT 16806)</name>
    <dbReference type="NCBI Taxonomy" id="1392255"/>
    <lineage>
        <taxon>Eukaryota</taxon>
        <taxon>Fungi</taxon>
        <taxon>Dikarya</taxon>
        <taxon>Ascomycota</taxon>
        <taxon>Pezizomycotina</taxon>
        <taxon>Eurotiomycetes</taxon>
        <taxon>Eurotiomycetidae</taxon>
        <taxon>Eurotiales</taxon>
        <taxon>Aspergillaceae</taxon>
        <taxon>Aspergillus</taxon>
        <taxon>Aspergillus subgen. Fumigati</taxon>
    </lineage>
</organism>
<protein>
    <submittedName>
        <fullName evidence="5">Dihydrodipicolinate synthetase family protein</fullName>
    </submittedName>
</protein>
<dbReference type="InterPro" id="IPR013785">
    <property type="entry name" value="Aldolase_TIM"/>
</dbReference>
<dbReference type="CDD" id="cd00408">
    <property type="entry name" value="DHDPS-like"/>
    <property type="match status" value="1"/>
</dbReference>
<dbReference type="PIRSF" id="PIRSF001365">
    <property type="entry name" value="DHDPS"/>
    <property type="match status" value="1"/>
</dbReference>
<dbReference type="PRINTS" id="PR00146">
    <property type="entry name" value="DHPICSNTHASE"/>
</dbReference>
<dbReference type="Gene3D" id="3.20.20.70">
    <property type="entry name" value="Aldolase class I"/>
    <property type="match status" value="1"/>
</dbReference>
<dbReference type="OrthoDB" id="191315at2759"/>
<accession>A0A2I1C5T5</accession>
<dbReference type="GeneID" id="36534984"/>
<proteinExistence type="inferred from homology"/>
<reference evidence="6" key="1">
    <citation type="journal article" date="2018" name="Proc. Natl. Acad. Sci. U.S.A.">
        <title>Linking secondary metabolites to gene clusters through genome sequencing of six diverse Aspergillus species.</title>
        <authorList>
            <person name="Kaerboelling I."/>
            <person name="Vesth T.C."/>
            <person name="Frisvad J.C."/>
            <person name="Nybo J.L."/>
            <person name="Theobald S."/>
            <person name="Kuo A."/>
            <person name="Bowyer P."/>
            <person name="Matsuda Y."/>
            <person name="Mondo S."/>
            <person name="Lyhne E.K."/>
            <person name="Kogle M.E."/>
            <person name="Clum A."/>
            <person name="Lipzen A."/>
            <person name="Salamov A."/>
            <person name="Ngan C.Y."/>
            <person name="Daum C."/>
            <person name="Chiniquy J."/>
            <person name="Barry K."/>
            <person name="LaButti K."/>
            <person name="Haridas S."/>
            <person name="Simmons B.A."/>
            <person name="Magnuson J.K."/>
            <person name="Mortensen U.H."/>
            <person name="Larsen T.O."/>
            <person name="Grigoriev I.V."/>
            <person name="Baker S.E."/>
            <person name="Andersen M.R."/>
        </authorList>
    </citation>
    <scope>NUCLEOTIDE SEQUENCE [LARGE SCALE GENOMIC DNA]</scope>
    <source>
        <strain evidence="6">IBT 16806</strain>
    </source>
</reference>
<evidence type="ECO:0000256" key="2">
    <source>
        <dbReference type="PIRNR" id="PIRNR001365"/>
    </source>
</evidence>
<dbReference type="STRING" id="1392255.A0A2I1C5T5"/>
<evidence type="ECO:0000313" key="5">
    <source>
        <dbReference type="EMBL" id="PKX92921.1"/>
    </source>
</evidence>
<comment type="caution">
    <text evidence="5">The sequence shown here is derived from an EMBL/GenBank/DDBJ whole genome shotgun (WGS) entry which is preliminary data.</text>
</comment>
<feature type="active site" description="Schiff-base intermediate with substrate" evidence="3">
    <location>
        <position position="181"/>
    </location>
</feature>
<evidence type="ECO:0000313" key="6">
    <source>
        <dbReference type="Proteomes" id="UP000234474"/>
    </source>
</evidence>
<name>A0A2I1C5T5_ASPN1</name>
<evidence type="ECO:0000256" key="1">
    <source>
        <dbReference type="ARBA" id="ARBA00023239"/>
    </source>
</evidence>
<keyword evidence="1 2" id="KW-0456">Lyase</keyword>
<dbReference type="PANTHER" id="PTHR12128">
    <property type="entry name" value="DIHYDRODIPICOLINATE SYNTHASE"/>
    <property type="match status" value="1"/>
</dbReference>
<dbReference type="VEuPathDB" id="FungiDB:P174DRAFT_442791"/>
<gene>
    <name evidence="5" type="ORF">P174DRAFT_442791</name>
</gene>
<sequence length="324" mass="34512">MASNQINRNKVFPGGIHVPCLTFFQNNPRQDIDWDVQEKHLSFLIQSGLHGIVLAGSNGEAVTLSTAEKTSLVQLTRKLAARLNRPDVTITLGCGGQSTHHVIDEAIAAHQAGADFAMVLVPSYYHFAMDSAAIVSFFEEVADHSPIPVMVYNYPGVAAGLDVDSDMLGKLSAHPNISGAKLTCGGIGKVPRVTANAARPFSVLGGQIDWMGPAMAVGAVGAITGMANLYPRACVELYDLYKAAGKVQEATELQLKAATSEWAFAKGGINGSKWVVAKLLGYPDDSAACRRPYPLFADTAKQAWILELAGKLKPVEEALIKHAT</sequence>
<dbReference type="SUPFAM" id="SSF51569">
    <property type="entry name" value="Aldolase"/>
    <property type="match status" value="1"/>
</dbReference>
<dbReference type="EMBL" id="MSZS01000005">
    <property type="protein sequence ID" value="PKX92921.1"/>
    <property type="molecule type" value="Genomic_DNA"/>
</dbReference>
<dbReference type="RefSeq" id="XP_024681516.1">
    <property type="nucleotide sequence ID" value="XM_024827659.1"/>
</dbReference>